<name>C5KD13_PERM5</name>
<gene>
    <name evidence="3" type="ORF">Pmar_PMAR023692</name>
</gene>
<dbReference type="Gene3D" id="3.30.70.330">
    <property type="match status" value="1"/>
</dbReference>
<dbReference type="SUPFAM" id="SSF54928">
    <property type="entry name" value="RNA-binding domain, RBD"/>
    <property type="match status" value="1"/>
</dbReference>
<dbReference type="OrthoDB" id="272703at2759"/>
<dbReference type="InterPro" id="IPR012677">
    <property type="entry name" value="Nucleotide-bd_a/b_plait_sf"/>
</dbReference>
<dbReference type="CDD" id="cd00590">
    <property type="entry name" value="RRM_SF"/>
    <property type="match status" value="1"/>
</dbReference>
<dbReference type="Proteomes" id="UP000007800">
    <property type="component" value="Unassembled WGS sequence"/>
</dbReference>
<evidence type="ECO:0000256" key="1">
    <source>
        <dbReference type="PROSITE-ProRule" id="PRU00176"/>
    </source>
</evidence>
<evidence type="ECO:0000259" key="2">
    <source>
        <dbReference type="PROSITE" id="PS50102"/>
    </source>
</evidence>
<dbReference type="InParanoid" id="C5KD13"/>
<evidence type="ECO:0000313" key="3">
    <source>
        <dbReference type="EMBL" id="EER17762.1"/>
    </source>
</evidence>
<dbReference type="GeneID" id="9087013"/>
<dbReference type="RefSeq" id="XP_002785966.1">
    <property type="nucleotide sequence ID" value="XM_002785920.1"/>
</dbReference>
<organism evidence="4">
    <name type="scientific">Perkinsus marinus (strain ATCC 50983 / TXsc)</name>
    <dbReference type="NCBI Taxonomy" id="423536"/>
    <lineage>
        <taxon>Eukaryota</taxon>
        <taxon>Sar</taxon>
        <taxon>Alveolata</taxon>
        <taxon>Perkinsozoa</taxon>
        <taxon>Perkinsea</taxon>
        <taxon>Perkinsida</taxon>
        <taxon>Perkinsidae</taxon>
        <taxon>Perkinsus</taxon>
    </lineage>
</organism>
<dbReference type="Pfam" id="PF00076">
    <property type="entry name" value="RRM_1"/>
    <property type="match status" value="1"/>
</dbReference>
<feature type="domain" description="RRM" evidence="2">
    <location>
        <begin position="6"/>
        <end position="49"/>
    </location>
</feature>
<dbReference type="AlphaFoldDB" id="C5KD13"/>
<dbReference type="InterPro" id="IPR035979">
    <property type="entry name" value="RBD_domain_sf"/>
</dbReference>
<reference evidence="3 4" key="1">
    <citation type="submission" date="2008-07" db="EMBL/GenBank/DDBJ databases">
        <authorList>
            <person name="El-Sayed N."/>
            <person name="Caler E."/>
            <person name="Inman J."/>
            <person name="Amedeo P."/>
            <person name="Hass B."/>
            <person name="Wortman J."/>
        </authorList>
    </citation>
    <scope>NUCLEOTIDE SEQUENCE [LARGE SCALE GENOMIC DNA]</scope>
    <source>
        <strain evidence="4">ATCC 50983 / TXsc</strain>
    </source>
</reference>
<keyword evidence="4" id="KW-1185">Reference proteome</keyword>
<keyword evidence="1" id="KW-0694">RNA-binding</keyword>
<accession>C5KD13</accession>
<dbReference type="PROSITE" id="PS50102">
    <property type="entry name" value="RRM"/>
    <property type="match status" value="1"/>
</dbReference>
<sequence>MASQEKCVYVGNLDWTTTEDELGDHMKKVGPVVSVDIMTRNDGKSKGCG</sequence>
<dbReference type="EMBL" id="GG671995">
    <property type="protein sequence ID" value="EER17762.1"/>
    <property type="molecule type" value="Genomic_DNA"/>
</dbReference>
<proteinExistence type="predicted"/>
<dbReference type="GO" id="GO:0003723">
    <property type="term" value="F:RNA binding"/>
    <property type="evidence" value="ECO:0007669"/>
    <property type="project" value="UniProtKB-UniRule"/>
</dbReference>
<dbReference type="InterPro" id="IPR000504">
    <property type="entry name" value="RRM_dom"/>
</dbReference>
<evidence type="ECO:0000313" key="4">
    <source>
        <dbReference type="Proteomes" id="UP000007800"/>
    </source>
</evidence>
<protein>
    <recommendedName>
        <fullName evidence="2">RRM domain-containing protein</fullName>
    </recommendedName>
</protein>